<sequence length="175" mass="19378">MKNVGIQPRHTRIKTSLGELTVVAENDYLTGIYFPGHSHLPEESAFGIYTDNATDQLFTRTAIELTDYLAGTRHTFSVPTHAQGDDFSTRVWKMLAEIPYGHTTTYGALAKRLGNPHLAQRVGQVVGRNPISIIIPCHRVIGANGSLTGYAGGLDRKRFLLELEEPTELAETRLF</sequence>
<dbReference type="KEGG" id="cku:UL82_00075"/>
<name>A0A0F6TCB5_9CORY</name>
<feature type="domain" description="Methylguanine DNA methyltransferase ribonuclease-like" evidence="11">
    <location>
        <begin position="10"/>
        <end position="80"/>
    </location>
</feature>
<evidence type="ECO:0000256" key="2">
    <source>
        <dbReference type="ARBA" id="ARBA00008711"/>
    </source>
</evidence>
<keyword evidence="5 9" id="KW-0808">Transferase</keyword>
<comment type="catalytic activity">
    <reaction evidence="1 9">
        <text>a 4-O-methyl-thymidine in DNA + L-cysteinyl-[protein] = a thymidine in DNA + S-methyl-L-cysteinyl-[protein]</text>
        <dbReference type="Rhea" id="RHEA:53428"/>
        <dbReference type="Rhea" id="RHEA-COMP:10131"/>
        <dbReference type="Rhea" id="RHEA-COMP:10132"/>
        <dbReference type="Rhea" id="RHEA-COMP:13555"/>
        <dbReference type="Rhea" id="RHEA-COMP:13556"/>
        <dbReference type="ChEBI" id="CHEBI:29950"/>
        <dbReference type="ChEBI" id="CHEBI:82612"/>
        <dbReference type="ChEBI" id="CHEBI:137386"/>
        <dbReference type="ChEBI" id="CHEBI:137387"/>
        <dbReference type="EC" id="2.1.1.63"/>
    </reaction>
</comment>
<evidence type="ECO:0000256" key="1">
    <source>
        <dbReference type="ARBA" id="ARBA00001286"/>
    </source>
</evidence>
<dbReference type="HOGENOM" id="CLU_000445_52_2_11"/>
<dbReference type="InterPro" id="IPR001497">
    <property type="entry name" value="MethylDNA_cys_MeTrfase_AS"/>
</dbReference>
<evidence type="ECO:0000259" key="11">
    <source>
        <dbReference type="Pfam" id="PF02870"/>
    </source>
</evidence>
<dbReference type="SUPFAM" id="SSF46767">
    <property type="entry name" value="Methylated DNA-protein cysteine methyltransferase, C-terminal domain"/>
    <property type="match status" value="1"/>
</dbReference>
<reference evidence="12 14" key="1">
    <citation type="journal article" date="2015" name="Genome Announc.">
        <title>Complete Genome Sequence of Corynebacterium kutscheri DSM 20755, a Corynebacterial Type Strain with Remarkably Low G+C Content of Chromosomal DNA.</title>
        <authorList>
            <person name="Ruckert C."/>
            <person name="Albersmeier A."/>
            <person name="Winkler A."/>
            <person name="Tauch A."/>
        </authorList>
    </citation>
    <scope>NUCLEOTIDE SEQUENCE [LARGE SCALE GENOMIC DNA]</scope>
    <source>
        <strain evidence="12 14">DSM 20755</strain>
    </source>
</reference>
<keyword evidence="4 9" id="KW-0489">Methyltransferase</keyword>
<dbReference type="InterPro" id="IPR014048">
    <property type="entry name" value="MethylDNA_cys_MeTrfase_DNA-bd"/>
</dbReference>
<dbReference type="EMBL" id="CP011312">
    <property type="protein sequence ID" value="AKE40259.1"/>
    <property type="molecule type" value="Genomic_DNA"/>
</dbReference>
<dbReference type="Proteomes" id="UP000271380">
    <property type="component" value="Chromosome"/>
</dbReference>
<dbReference type="RefSeq" id="WP_046438258.1">
    <property type="nucleotide sequence ID" value="NZ_CP011312.1"/>
</dbReference>
<evidence type="ECO:0000256" key="9">
    <source>
        <dbReference type="HAMAP-Rule" id="MF_00772"/>
    </source>
</evidence>
<comment type="catalytic activity">
    <reaction evidence="8 9">
        <text>a 6-O-methyl-2'-deoxyguanosine in DNA + L-cysteinyl-[protein] = S-methyl-L-cysteinyl-[protein] + a 2'-deoxyguanosine in DNA</text>
        <dbReference type="Rhea" id="RHEA:24000"/>
        <dbReference type="Rhea" id="RHEA-COMP:10131"/>
        <dbReference type="Rhea" id="RHEA-COMP:10132"/>
        <dbReference type="Rhea" id="RHEA-COMP:11367"/>
        <dbReference type="Rhea" id="RHEA-COMP:11368"/>
        <dbReference type="ChEBI" id="CHEBI:29950"/>
        <dbReference type="ChEBI" id="CHEBI:82612"/>
        <dbReference type="ChEBI" id="CHEBI:85445"/>
        <dbReference type="ChEBI" id="CHEBI:85448"/>
        <dbReference type="EC" id="2.1.1.63"/>
    </reaction>
</comment>
<dbReference type="PROSITE" id="PS00374">
    <property type="entry name" value="MGMT"/>
    <property type="match status" value="1"/>
</dbReference>
<accession>A0A0F6TCB5</accession>
<dbReference type="AlphaFoldDB" id="A0A0F6TCB5"/>
<dbReference type="HAMAP" id="MF_00772">
    <property type="entry name" value="OGT"/>
    <property type="match status" value="1"/>
</dbReference>
<dbReference type="Pfam" id="PF02870">
    <property type="entry name" value="Methyltransf_1N"/>
    <property type="match status" value="1"/>
</dbReference>
<dbReference type="Gene3D" id="1.10.10.10">
    <property type="entry name" value="Winged helix-like DNA-binding domain superfamily/Winged helix DNA-binding domain"/>
    <property type="match status" value="1"/>
</dbReference>
<dbReference type="GO" id="GO:0003908">
    <property type="term" value="F:methylated-DNA-[protein]-cysteine S-methyltransferase activity"/>
    <property type="evidence" value="ECO:0007669"/>
    <property type="project" value="UniProtKB-UniRule"/>
</dbReference>
<feature type="active site" description="Nucleophile; methyl group acceptor" evidence="9">
    <location>
        <position position="137"/>
    </location>
</feature>
<keyword evidence="14" id="KW-1185">Reference proteome</keyword>
<dbReference type="FunFam" id="1.10.10.10:FF:000214">
    <property type="entry name" value="Methylated-DNA--protein-cysteine methyltransferase"/>
    <property type="match status" value="1"/>
</dbReference>
<dbReference type="PANTHER" id="PTHR10815">
    <property type="entry name" value="METHYLATED-DNA--PROTEIN-CYSTEINE METHYLTRANSFERASE"/>
    <property type="match status" value="1"/>
</dbReference>
<comment type="function">
    <text evidence="9">Involved in the cellular defense against the biological effects of O6-methylguanine (O6-MeG) and O4-methylthymine (O4-MeT) in DNA. Repairs the methylated nucleobase in DNA by stoichiometrically transferring the methyl group to a cysteine residue in the enzyme. This is a suicide reaction: the enzyme is irreversibly inactivated.</text>
</comment>
<dbReference type="InterPro" id="IPR008332">
    <property type="entry name" value="MethylG_MeTrfase_N"/>
</dbReference>
<dbReference type="CDD" id="cd06445">
    <property type="entry name" value="ATase"/>
    <property type="match status" value="1"/>
</dbReference>
<evidence type="ECO:0000256" key="6">
    <source>
        <dbReference type="ARBA" id="ARBA00022763"/>
    </source>
</evidence>
<dbReference type="PANTHER" id="PTHR10815:SF5">
    <property type="entry name" value="METHYLATED-DNA--PROTEIN-CYSTEINE METHYLTRANSFERASE"/>
    <property type="match status" value="1"/>
</dbReference>
<reference evidence="13 15" key="2">
    <citation type="submission" date="2018-12" db="EMBL/GenBank/DDBJ databases">
        <authorList>
            <consortium name="Pathogen Informatics"/>
        </authorList>
    </citation>
    <scope>NUCLEOTIDE SEQUENCE [LARGE SCALE GENOMIC DNA]</scope>
    <source>
        <strain evidence="13 15">NCTC949</strain>
    </source>
</reference>
<dbReference type="Gene3D" id="3.30.160.70">
    <property type="entry name" value="Methylated DNA-protein cysteine methyltransferase domain"/>
    <property type="match status" value="1"/>
</dbReference>
<evidence type="ECO:0000259" key="10">
    <source>
        <dbReference type="Pfam" id="PF01035"/>
    </source>
</evidence>
<dbReference type="STRING" id="35755.UL82_00075"/>
<dbReference type="NCBIfam" id="TIGR00589">
    <property type="entry name" value="ogt"/>
    <property type="match status" value="1"/>
</dbReference>
<dbReference type="GO" id="GO:0005737">
    <property type="term" value="C:cytoplasm"/>
    <property type="evidence" value="ECO:0007669"/>
    <property type="project" value="UniProtKB-SubCell"/>
</dbReference>
<evidence type="ECO:0000313" key="14">
    <source>
        <dbReference type="Proteomes" id="UP000033457"/>
    </source>
</evidence>
<gene>
    <name evidence="13" type="primary">ogt_2</name>
    <name evidence="13" type="ORF">NCTC949_00676</name>
    <name evidence="12" type="ORF">UL82_00075</name>
</gene>
<dbReference type="GO" id="GO:0006307">
    <property type="term" value="P:DNA alkylation repair"/>
    <property type="evidence" value="ECO:0007669"/>
    <property type="project" value="UniProtKB-UniRule"/>
</dbReference>
<dbReference type="Proteomes" id="UP000033457">
    <property type="component" value="Chromosome"/>
</dbReference>
<comment type="similarity">
    <text evidence="2 9">Belongs to the MGMT family.</text>
</comment>
<evidence type="ECO:0000256" key="7">
    <source>
        <dbReference type="ARBA" id="ARBA00023204"/>
    </source>
</evidence>
<comment type="miscellaneous">
    <text evidence="9">This enzyme catalyzes only one turnover and therefore is not strictly catalytic. According to one definition, an enzyme is a biocatalyst that acts repeatedly and over many reaction cycles.</text>
</comment>
<dbReference type="InterPro" id="IPR036217">
    <property type="entry name" value="MethylDNA_cys_MeTrfase_DNAb"/>
</dbReference>
<evidence type="ECO:0000256" key="8">
    <source>
        <dbReference type="ARBA" id="ARBA00049348"/>
    </source>
</evidence>
<dbReference type="InterPro" id="IPR036631">
    <property type="entry name" value="MGMT_N_sf"/>
</dbReference>
<evidence type="ECO:0000313" key="15">
    <source>
        <dbReference type="Proteomes" id="UP000271380"/>
    </source>
</evidence>
<dbReference type="EC" id="2.1.1.63" evidence="9"/>
<evidence type="ECO:0000256" key="5">
    <source>
        <dbReference type="ARBA" id="ARBA00022679"/>
    </source>
</evidence>
<dbReference type="SUPFAM" id="SSF53155">
    <property type="entry name" value="Methylated DNA-protein cysteine methyltransferase domain"/>
    <property type="match status" value="1"/>
</dbReference>
<keyword evidence="3 9" id="KW-0963">Cytoplasm</keyword>
<evidence type="ECO:0000256" key="3">
    <source>
        <dbReference type="ARBA" id="ARBA00022490"/>
    </source>
</evidence>
<keyword evidence="6 9" id="KW-0227">DNA damage</keyword>
<evidence type="ECO:0000313" key="13">
    <source>
        <dbReference type="EMBL" id="VEH05566.1"/>
    </source>
</evidence>
<dbReference type="InterPro" id="IPR036388">
    <property type="entry name" value="WH-like_DNA-bd_sf"/>
</dbReference>
<dbReference type="InterPro" id="IPR023546">
    <property type="entry name" value="MGMT"/>
</dbReference>
<dbReference type="EMBL" id="LR134377">
    <property type="protein sequence ID" value="VEH05566.1"/>
    <property type="molecule type" value="Genomic_DNA"/>
</dbReference>
<dbReference type="GO" id="GO:0032259">
    <property type="term" value="P:methylation"/>
    <property type="evidence" value="ECO:0007669"/>
    <property type="project" value="UniProtKB-KW"/>
</dbReference>
<comment type="subcellular location">
    <subcellularLocation>
        <location evidence="9">Cytoplasm</location>
    </subcellularLocation>
</comment>
<protein>
    <recommendedName>
        <fullName evidence="9">Methylated-DNA--protein-cysteine methyltransferase</fullName>
        <ecNumber evidence="9">2.1.1.63</ecNumber>
    </recommendedName>
    <alternativeName>
        <fullName evidence="9">6-O-methylguanine-DNA methyltransferase</fullName>
        <shortName evidence="9">MGMT</shortName>
    </alternativeName>
    <alternativeName>
        <fullName evidence="9">O-6-methylguanine-DNA-alkyltransferase</fullName>
    </alternativeName>
</protein>
<organism evidence="12 14">
    <name type="scientific">Corynebacterium kutscheri</name>
    <dbReference type="NCBI Taxonomy" id="35755"/>
    <lineage>
        <taxon>Bacteria</taxon>
        <taxon>Bacillati</taxon>
        <taxon>Actinomycetota</taxon>
        <taxon>Actinomycetes</taxon>
        <taxon>Mycobacteriales</taxon>
        <taxon>Corynebacteriaceae</taxon>
        <taxon>Corynebacterium</taxon>
    </lineage>
</organism>
<evidence type="ECO:0000256" key="4">
    <source>
        <dbReference type="ARBA" id="ARBA00022603"/>
    </source>
</evidence>
<dbReference type="Pfam" id="PF01035">
    <property type="entry name" value="DNA_binding_1"/>
    <property type="match status" value="1"/>
</dbReference>
<feature type="domain" description="Methylated-DNA-[protein]-cysteine S-methyltransferase DNA binding" evidence="10">
    <location>
        <begin position="86"/>
        <end position="165"/>
    </location>
</feature>
<evidence type="ECO:0000313" key="12">
    <source>
        <dbReference type="EMBL" id="AKE40259.1"/>
    </source>
</evidence>
<keyword evidence="7 9" id="KW-0234">DNA repair</keyword>
<proteinExistence type="inferred from homology"/>